<feature type="non-terminal residue" evidence="1">
    <location>
        <position position="338"/>
    </location>
</feature>
<evidence type="ECO:0000313" key="1">
    <source>
        <dbReference type="EMBL" id="GAF76716.1"/>
    </source>
</evidence>
<feature type="non-terminal residue" evidence="1">
    <location>
        <position position="1"/>
    </location>
</feature>
<dbReference type="EMBL" id="BARS01009584">
    <property type="protein sequence ID" value="GAF76716.1"/>
    <property type="molecule type" value="Genomic_DNA"/>
</dbReference>
<organism evidence="1">
    <name type="scientific">marine sediment metagenome</name>
    <dbReference type="NCBI Taxonomy" id="412755"/>
    <lineage>
        <taxon>unclassified sequences</taxon>
        <taxon>metagenomes</taxon>
        <taxon>ecological metagenomes</taxon>
    </lineage>
</organism>
<accession>X0SNJ5</accession>
<dbReference type="AlphaFoldDB" id="X0SNJ5"/>
<gene>
    <name evidence="1" type="ORF">S01H1_17996</name>
</gene>
<reference evidence="1" key="1">
    <citation type="journal article" date="2014" name="Front. Microbiol.">
        <title>High frequency of phylogenetically diverse reductive dehalogenase-homologous genes in deep subseafloor sedimentary metagenomes.</title>
        <authorList>
            <person name="Kawai M."/>
            <person name="Futagami T."/>
            <person name="Toyoda A."/>
            <person name="Takaki Y."/>
            <person name="Nishi S."/>
            <person name="Hori S."/>
            <person name="Arai W."/>
            <person name="Tsubouchi T."/>
            <person name="Morono Y."/>
            <person name="Uchiyama I."/>
            <person name="Ito T."/>
            <person name="Fujiyama A."/>
            <person name="Inagaki F."/>
            <person name="Takami H."/>
        </authorList>
    </citation>
    <scope>NUCLEOTIDE SEQUENCE</scope>
    <source>
        <strain evidence="1">Expedition CK06-06</strain>
    </source>
</reference>
<protein>
    <submittedName>
        <fullName evidence="1">Uncharacterized protein</fullName>
    </submittedName>
</protein>
<proteinExistence type="predicted"/>
<name>X0SNJ5_9ZZZZ</name>
<comment type="caution">
    <text evidence="1">The sequence shown here is derived from an EMBL/GenBank/DDBJ whole genome shotgun (WGS) entry which is preliminary data.</text>
</comment>
<sequence length="338" mass="37590">KLLLPAQQTEGRFRVPAIDFAGRSDDSVAILAGSSQVGISASSDFEVVPELSDAEAILEIAIDQFLRSAAALLSEDKSGSGSPRPRFAYQFDEPMDFSFRLTSLTPKRAVWQYQVGEVGAHSLNWKLAAEIETTEAPAFRHSLRVSPQLEIESVSVTEDKANRLVRVSRLGDRLELYLSHPTTGSQNIELSGTMSLRQSREFRLPLIDVIDAVAEESSLSLYHDGDVVVASTAFDSLAKIERGSETDPDQATHVFFGQFRLPPDTQQLAISVHPRDDKVDTVTLIDGQEDGRWLVTTGLRFREFAQARSQFRLRIPREYADHYHLRAGDAESKGEFRP</sequence>